<dbReference type="EMBL" id="CAMGYJ010000008">
    <property type="protein sequence ID" value="CAI0456997.1"/>
    <property type="molecule type" value="Genomic_DNA"/>
</dbReference>
<evidence type="ECO:0000313" key="1">
    <source>
        <dbReference type="EMBL" id="CAI0456997.1"/>
    </source>
</evidence>
<accession>A0AAV0NEG4</accession>
<proteinExistence type="predicted"/>
<evidence type="ECO:0000313" key="2">
    <source>
        <dbReference type="Proteomes" id="UP001154282"/>
    </source>
</evidence>
<comment type="caution">
    <text evidence="1">The sequence shown here is derived from an EMBL/GenBank/DDBJ whole genome shotgun (WGS) entry which is preliminary data.</text>
</comment>
<keyword evidence="2" id="KW-1185">Reference proteome</keyword>
<name>A0AAV0NEG4_9ROSI</name>
<dbReference type="Proteomes" id="UP001154282">
    <property type="component" value="Unassembled WGS sequence"/>
</dbReference>
<protein>
    <submittedName>
        <fullName evidence="1">Uncharacterized protein</fullName>
    </submittedName>
</protein>
<dbReference type="AlphaFoldDB" id="A0AAV0NEG4"/>
<gene>
    <name evidence="1" type="ORF">LITE_LOCUS32969</name>
</gene>
<organism evidence="1 2">
    <name type="scientific">Linum tenue</name>
    <dbReference type="NCBI Taxonomy" id="586396"/>
    <lineage>
        <taxon>Eukaryota</taxon>
        <taxon>Viridiplantae</taxon>
        <taxon>Streptophyta</taxon>
        <taxon>Embryophyta</taxon>
        <taxon>Tracheophyta</taxon>
        <taxon>Spermatophyta</taxon>
        <taxon>Magnoliopsida</taxon>
        <taxon>eudicotyledons</taxon>
        <taxon>Gunneridae</taxon>
        <taxon>Pentapetalae</taxon>
        <taxon>rosids</taxon>
        <taxon>fabids</taxon>
        <taxon>Malpighiales</taxon>
        <taxon>Linaceae</taxon>
        <taxon>Linum</taxon>
    </lineage>
</organism>
<reference evidence="1" key="1">
    <citation type="submission" date="2022-08" db="EMBL/GenBank/DDBJ databases">
        <authorList>
            <person name="Gutierrez-Valencia J."/>
        </authorList>
    </citation>
    <scope>NUCLEOTIDE SEQUENCE</scope>
</reference>
<sequence>MAEVGNAKSAMCSVGKLWMENSVVNWTGRWFVCIESKINCNPKCIYYFYAKRAGND</sequence>